<feature type="transmembrane region" description="Helical" evidence="1">
    <location>
        <begin position="245"/>
        <end position="265"/>
    </location>
</feature>
<feature type="transmembrane region" description="Helical" evidence="1">
    <location>
        <begin position="401"/>
        <end position="423"/>
    </location>
</feature>
<dbReference type="PATRIC" id="fig|1423813.3.peg.1529"/>
<gene>
    <name evidence="2" type="ORF">FC26_GL001504</name>
</gene>
<feature type="transmembrane region" description="Helical" evidence="1">
    <location>
        <begin position="430"/>
        <end position="453"/>
    </location>
</feature>
<proteinExistence type="predicted"/>
<dbReference type="OrthoDB" id="129479at2"/>
<comment type="caution">
    <text evidence="2">The sequence shown here is derived from an EMBL/GenBank/DDBJ whole genome shotgun (WGS) entry which is preliminary data.</text>
</comment>
<organism evidence="2 3">
    <name type="scientific">Paucilactobacillus vaccinostercus DSM 20634</name>
    <dbReference type="NCBI Taxonomy" id="1423813"/>
    <lineage>
        <taxon>Bacteria</taxon>
        <taxon>Bacillati</taxon>
        <taxon>Bacillota</taxon>
        <taxon>Bacilli</taxon>
        <taxon>Lactobacillales</taxon>
        <taxon>Lactobacillaceae</taxon>
        <taxon>Paucilactobacillus</taxon>
    </lineage>
</organism>
<dbReference type="AlphaFoldDB" id="A0A0R2A375"/>
<keyword evidence="3" id="KW-1185">Reference proteome</keyword>
<evidence type="ECO:0000313" key="3">
    <source>
        <dbReference type="Proteomes" id="UP000051733"/>
    </source>
</evidence>
<keyword evidence="1" id="KW-1133">Transmembrane helix</keyword>
<evidence type="ECO:0008006" key="4">
    <source>
        <dbReference type="Google" id="ProtNLM"/>
    </source>
</evidence>
<feature type="transmembrane region" description="Helical" evidence="1">
    <location>
        <begin position="199"/>
        <end position="215"/>
    </location>
</feature>
<sequence length="498" mass="56312">MVGLNNWIKNKGRLVTRYVSPATVALVLAAIISGILLFVPPIHGLADNGDFYRAILSNGIYRLPSSHSQFLDYVITKFGIFKYFNENNTVVMSSQSLFVRFALLLNKLFYSRSVFDLRFMGAVYYVFFLGAVYLLAKSLTYPFRKISSYVIAVLVVVIFADSSFTLYFNSFFGESEMLIATMYAFAAIMLLVKKCYKRRWPALLLFFVSTILMITSKQQNAPLALSYTVIAIGLFFLSHVKVQKIMVAIGIAGILASGVLTYLAINSDFNNINMFQSFTHGVLVETQDPSKKIKQQGLDEEFALMRSQNYYAKQFDAVKPTGKLVQKRLLSKMNIVWITKYYLKNQRQFMNLMDLAAKDMMVTQVKAVGDYTRGAGHRAGAQTKYFVLYSSYVGAFFPGKFAFICLLVVGFITVYAVGAYVDFRQHRYQGILRFCLVLGCMTVVVFVPIISVIGDGDADLAKHLFMAPLSLDLVFILFISDILNHTLWHTKREGEQHD</sequence>
<feature type="transmembrane region" description="Helical" evidence="1">
    <location>
        <begin position="221"/>
        <end position="238"/>
    </location>
</feature>
<evidence type="ECO:0000256" key="1">
    <source>
        <dbReference type="SAM" id="Phobius"/>
    </source>
</evidence>
<keyword evidence="1" id="KW-0812">Transmembrane</keyword>
<evidence type="ECO:0000313" key="2">
    <source>
        <dbReference type="EMBL" id="KRM61431.1"/>
    </source>
</evidence>
<reference evidence="2 3" key="1">
    <citation type="journal article" date="2015" name="Genome Announc.">
        <title>Expanding the biotechnology potential of lactobacilli through comparative genomics of 213 strains and associated genera.</title>
        <authorList>
            <person name="Sun Z."/>
            <person name="Harris H.M."/>
            <person name="McCann A."/>
            <person name="Guo C."/>
            <person name="Argimon S."/>
            <person name="Zhang W."/>
            <person name="Yang X."/>
            <person name="Jeffery I.B."/>
            <person name="Cooney J.C."/>
            <person name="Kagawa T.F."/>
            <person name="Liu W."/>
            <person name="Song Y."/>
            <person name="Salvetti E."/>
            <person name="Wrobel A."/>
            <person name="Rasinkangas P."/>
            <person name="Parkhill J."/>
            <person name="Rea M.C."/>
            <person name="O'Sullivan O."/>
            <person name="Ritari J."/>
            <person name="Douillard F.P."/>
            <person name="Paul Ross R."/>
            <person name="Yang R."/>
            <person name="Briner A.E."/>
            <person name="Felis G.E."/>
            <person name="de Vos W.M."/>
            <person name="Barrangou R."/>
            <person name="Klaenhammer T.R."/>
            <person name="Caufield P.W."/>
            <person name="Cui Y."/>
            <person name="Zhang H."/>
            <person name="O'Toole P.W."/>
        </authorList>
    </citation>
    <scope>NUCLEOTIDE SEQUENCE [LARGE SCALE GENOMIC DNA]</scope>
    <source>
        <strain evidence="2 3">DSM 20634</strain>
    </source>
</reference>
<protein>
    <recommendedName>
        <fullName evidence="4">Transmembrane protein</fullName>
    </recommendedName>
</protein>
<feature type="transmembrane region" description="Helical" evidence="1">
    <location>
        <begin position="117"/>
        <end position="136"/>
    </location>
</feature>
<feature type="transmembrane region" description="Helical" evidence="1">
    <location>
        <begin position="465"/>
        <end position="483"/>
    </location>
</feature>
<dbReference type="EMBL" id="AYYY01000025">
    <property type="protein sequence ID" value="KRM61431.1"/>
    <property type="molecule type" value="Genomic_DNA"/>
</dbReference>
<name>A0A0R2A375_9LACO</name>
<accession>A0A0R2A375</accession>
<feature type="transmembrane region" description="Helical" evidence="1">
    <location>
        <begin position="18"/>
        <end position="39"/>
    </location>
</feature>
<dbReference type="Proteomes" id="UP000051733">
    <property type="component" value="Unassembled WGS sequence"/>
</dbReference>
<feature type="transmembrane region" description="Helical" evidence="1">
    <location>
        <begin position="148"/>
        <end position="169"/>
    </location>
</feature>
<feature type="transmembrane region" description="Helical" evidence="1">
    <location>
        <begin position="175"/>
        <end position="192"/>
    </location>
</feature>
<keyword evidence="1" id="KW-0472">Membrane</keyword>
<dbReference type="STRING" id="1423813.FC26_GL001504"/>